<dbReference type="AlphaFoldDB" id="A0A5D8QB78"/>
<feature type="transmembrane region" description="Helical" evidence="1">
    <location>
        <begin position="7"/>
        <end position="28"/>
    </location>
</feature>
<dbReference type="EMBL" id="VTPS01000011">
    <property type="protein sequence ID" value="TZE81742.1"/>
    <property type="molecule type" value="Genomic_DNA"/>
</dbReference>
<evidence type="ECO:0000256" key="1">
    <source>
        <dbReference type="SAM" id="Phobius"/>
    </source>
</evidence>
<proteinExistence type="predicted"/>
<reference evidence="2 3" key="1">
    <citation type="submission" date="2019-08" db="EMBL/GenBank/DDBJ databases">
        <title>Calorimonas adulescens gen. nov., sp. nov., an anaerobic thermophilic bacterium from Sakhalin hot spring.</title>
        <authorList>
            <person name="Khomyakova M.A."/>
            <person name="Merkel A.Y."/>
            <person name="Novikov A."/>
            <person name="Bonch-Osmolovskaya E.A."/>
            <person name="Slobodkin A.I."/>
        </authorList>
    </citation>
    <scope>NUCLEOTIDE SEQUENCE [LARGE SCALE GENOMIC DNA]</scope>
    <source>
        <strain evidence="2 3">A05MB</strain>
    </source>
</reference>
<sequence length="176" mass="20094">MFKGIKLYIVVIVAVSLLSVLLLGLRVYTQYQSNNLEGRIKSIGGVKSVSIVRDKVSEKIFVDIDKSADLQEIYLDVKREVNRDTPQAEIIIQDIKGHDYKKVKEAFDIISFDIFESKVNGDFKEMRDDIQVDLAMTGVSYTLRIDEDNIYLTLLYGDSALYRIINYSEAARGNLR</sequence>
<dbReference type="RefSeq" id="WP_149545506.1">
    <property type="nucleotide sequence ID" value="NZ_VTPS01000011.1"/>
</dbReference>
<evidence type="ECO:0000313" key="2">
    <source>
        <dbReference type="EMBL" id="TZE81742.1"/>
    </source>
</evidence>
<evidence type="ECO:0000313" key="3">
    <source>
        <dbReference type="Proteomes" id="UP000322976"/>
    </source>
</evidence>
<keyword evidence="1" id="KW-1133">Transmembrane helix</keyword>
<organism evidence="2 3">
    <name type="scientific">Calorimonas adulescens</name>
    <dbReference type="NCBI Taxonomy" id="2606906"/>
    <lineage>
        <taxon>Bacteria</taxon>
        <taxon>Bacillati</taxon>
        <taxon>Bacillota</taxon>
        <taxon>Clostridia</taxon>
        <taxon>Thermoanaerobacterales</taxon>
        <taxon>Thermoanaerobacteraceae</taxon>
        <taxon>Calorimonas</taxon>
    </lineage>
</organism>
<keyword evidence="3" id="KW-1185">Reference proteome</keyword>
<dbReference type="Proteomes" id="UP000322976">
    <property type="component" value="Unassembled WGS sequence"/>
</dbReference>
<gene>
    <name evidence="2" type="ORF">FWJ32_08415</name>
</gene>
<comment type="caution">
    <text evidence="2">The sequence shown here is derived from an EMBL/GenBank/DDBJ whole genome shotgun (WGS) entry which is preliminary data.</text>
</comment>
<protein>
    <submittedName>
        <fullName evidence="2">Uncharacterized protein</fullName>
    </submittedName>
</protein>
<keyword evidence="1" id="KW-0472">Membrane</keyword>
<keyword evidence="1" id="KW-0812">Transmembrane</keyword>
<accession>A0A5D8QB78</accession>
<name>A0A5D8QB78_9THEO</name>